<sequence>MKVTHIFSDMDATLLASDGTIPQANINTIKNLTIPFSLVSARAPMEMDFAIDQLELDSLQVGFNGGIIYRGNRHNREILYTQSIDTNAATKIIFDIHNQFPEVSLSFYDEKAWYAEKNDRGTAFETAVTNLEPTIINFKEFLDDSIQVFKIMLIVFDEAEMQALVSYFDEYAPYSVVVQRSGKYHLEITHIDAIKSNGMNYILSKEDLTAEHTIAFGDGHNDIPMFKLVGHPVVMNNALDEVKDYGEFITESNDDAGIAAFINRLDA</sequence>
<dbReference type="PANTHER" id="PTHR10000:SF8">
    <property type="entry name" value="HAD SUPERFAMILY HYDROLASE-LIKE, TYPE 3"/>
    <property type="match status" value="1"/>
</dbReference>
<protein>
    <submittedName>
        <fullName evidence="1">Cof-like hydrolase family protein</fullName>
    </submittedName>
</protein>
<dbReference type="GO" id="GO:0000287">
    <property type="term" value="F:magnesium ion binding"/>
    <property type="evidence" value="ECO:0007669"/>
    <property type="project" value="TreeGrafter"/>
</dbReference>
<dbReference type="InterPro" id="IPR023214">
    <property type="entry name" value="HAD_sf"/>
</dbReference>
<dbReference type="OrthoDB" id="9790031at2"/>
<name>A0A0R2JMC1_9LACO</name>
<dbReference type="Gene3D" id="3.30.1240.10">
    <property type="match status" value="1"/>
</dbReference>
<reference evidence="1 2" key="1">
    <citation type="journal article" date="2015" name="Genome Announc.">
        <title>Expanding the biotechnology potential of lactobacilli through comparative genomics of 213 strains and associated genera.</title>
        <authorList>
            <person name="Sun Z."/>
            <person name="Harris H.M."/>
            <person name="McCann A."/>
            <person name="Guo C."/>
            <person name="Argimon S."/>
            <person name="Zhang W."/>
            <person name="Yang X."/>
            <person name="Jeffery I.B."/>
            <person name="Cooney J.C."/>
            <person name="Kagawa T.F."/>
            <person name="Liu W."/>
            <person name="Song Y."/>
            <person name="Salvetti E."/>
            <person name="Wrobel A."/>
            <person name="Rasinkangas P."/>
            <person name="Parkhill J."/>
            <person name="Rea M.C."/>
            <person name="O'Sullivan O."/>
            <person name="Ritari J."/>
            <person name="Douillard F.P."/>
            <person name="Paul Ross R."/>
            <person name="Yang R."/>
            <person name="Briner A.E."/>
            <person name="Felis G.E."/>
            <person name="de Vos W.M."/>
            <person name="Barrangou R."/>
            <person name="Klaenhammer T.R."/>
            <person name="Caufield P.W."/>
            <person name="Cui Y."/>
            <person name="Zhang H."/>
            <person name="O'Toole P.W."/>
        </authorList>
    </citation>
    <scope>NUCLEOTIDE SEQUENCE [LARGE SCALE GENOMIC DNA]</scope>
    <source>
        <strain evidence="1 2">DSM 20014</strain>
    </source>
</reference>
<dbReference type="InterPro" id="IPR036412">
    <property type="entry name" value="HAD-like_sf"/>
</dbReference>
<dbReference type="GO" id="GO:0005829">
    <property type="term" value="C:cytosol"/>
    <property type="evidence" value="ECO:0007669"/>
    <property type="project" value="TreeGrafter"/>
</dbReference>
<evidence type="ECO:0000313" key="2">
    <source>
        <dbReference type="Proteomes" id="UP000051673"/>
    </source>
</evidence>
<gene>
    <name evidence="1" type="ORF">IV67_GL000527</name>
</gene>
<keyword evidence="1" id="KW-0378">Hydrolase</keyword>
<comment type="caution">
    <text evidence="1">The sequence shown here is derived from an EMBL/GenBank/DDBJ whole genome shotgun (WGS) entry which is preliminary data.</text>
</comment>
<dbReference type="Gene3D" id="3.40.50.1000">
    <property type="entry name" value="HAD superfamily/HAD-like"/>
    <property type="match status" value="1"/>
</dbReference>
<dbReference type="Proteomes" id="UP000051673">
    <property type="component" value="Unassembled WGS sequence"/>
</dbReference>
<keyword evidence="2" id="KW-1185">Reference proteome</keyword>
<dbReference type="SFLD" id="SFLDG01140">
    <property type="entry name" value="C2.B:_Phosphomannomutase_and_P"/>
    <property type="match status" value="1"/>
</dbReference>
<dbReference type="PROSITE" id="PS01229">
    <property type="entry name" value="COF_2"/>
    <property type="match status" value="1"/>
</dbReference>
<dbReference type="Pfam" id="PF08282">
    <property type="entry name" value="Hydrolase_3"/>
    <property type="match status" value="1"/>
</dbReference>
<dbReference type="GO" id="GO:0016791">
    <property type="term" value="F:phosphatase activity"/>
    <property type="evidence" value="ECO:0007669"/>
    <property type="project" value="TreeGrafter"/>
</dbReference>
<dbReference type="PATRIC" id="fig|1620.3.peg.534"/>
<dbReference type="SFLD" id="SFLDS00003">
    <property type="entry name" value="Haloacid_Dehalogenase"/>
    <property type="match status" value="1"/>
</dbReference>
<dbReference type="EMBL" id="JQCD01000024">
    <property type="protein sequence ID" value="KRN77014.1"/>
    <property type="molecule type" value="Genomic_DNA"/>
</dbReference>
<evidence type="ECO:0000313" key="1">
    <source>
        <dbReference type="EMBL" id="KRN77014.1"/>
    </source>
</evidence>
<dbReference type="NCBIfam" id="TIGR01484">
    <property type="entry name" value="HAD-SF-IIB"/>
    <property type="match status" value="1"/>
</dbReference>
<dbReference type="NCBIfam" id="TIGR00099">
    <property type="entry name" value="Cof-subfamily"/>
    <property type="match status" value="1"/>
</dbReference>
<dbReference type="PANTHER" id="PTHR10000">
    <property type="entry name" value="PHOSPHOSERINE PHOSPHATASE"/>
    <property type="match status" value="1"/>
</dbReference>
<dbReference type="STRING" id="1620.IV67_GL000527"/>
<accession>A0A0R2JMC1</accession>
<organism evidence="1 2">
    <name type="scientific">Weissella minor</name>
    <dbReference type="NCBI Taxonomy" id="1620"/>
    <lineage>
        <taxon>Bacteria</taxon>
        <taxon>Bacillati</taxon>
        <taxon>Bacillota</taxon>
        <taxon>Bacilli</taxon>
        <taxon>Lactobacillales</taxon>
        <taxon>Lactobacillaceae</taxon>
        <taxon>Weissella</taxon>
    </lineage>
</organism>
<dbReference type="SUPFAM" id="SSF56784">
    <property type="entry name" value="HAD-like"/>
    <property type="match status" value="1"/>
</dbReference>
<dbReference type="InterPro" id="IPR000150">
    <property type="entry name" value="Cof"/>
</dbReference>
<dbReference type="RefSeq" id="WP_057787906.1">
    <property type="nucleotide sequence ID" value="NZ_JQCD01000024.1"/>
</dbReference>
<proteinExistence type="predicted"/>
<dbReference type="InterPro" id="IPR006379">
    <property type="entry name" value="HAD-SF_hydro_IIB"/>
</dbReference>
<dbReference type="AlphaFoldDB" id="A0A0R2JMC1"/>